<feature type="compositionally biased region" description="Basic and acidic residues" evidence="1">
    <location>
        <begin position="267"/>
        <end position="289"/>
    </location>
</feature>
<evidence type="ECO:0000313" key="4">
    <source>
        <dbReference type="Proteomes" id="UP001054889"/>
    </source>
</evidence>
<dbReference type="EMBL" id="BQKI01000083">
    <property type="protein sequence ID" value="GJN31962.1"/>
    <property type="molecule type" value="Genomic_DNA"/>
</dbReference>
<evidence type="ECO:0000256" key="1">
    <source>
        <dbReference type="SAM" id="MobiDB-lite"/>
    </source>
</evidence>
<name>A0AAV5FAN2_ELECO</name>
<dbReference type="Proteomes" id="UP001054889">
    <property type="component" value="Unassembled WGS sequence"/>
</dbReference>
<sequence>MDETPSTLTTRSVLGTTDAMRKSGVNEEWTPDGKTVGMTDEKTDGTTNRMIVRTLLQETTATTDFDMTIGIGAIMMAIDDVVMTRMLAHATVVAQPRFKPVPIKKYDGQTNPREWLQLYSTAIRSAEGDSYVMANYLAVCLDPAVRIWLTSLPEESVTSLGDLNRKLIESFQATCNRPGNHFDLTRIKQKGDEPLRDYIKRFCAKKTEIPNIPDQQIITAFLGGIRSDDLVREIGRRNHDLKLTAQECFEIADKYASGEFALDDIQGKGKEKWSDKPESSKKDKKRKPDNAVNTVDRFRVVY</sequence>
<proteinExistence type="predicted"/>
<organism evidence="3 4">
    <name type="scientific">Eleusine coracana subsp. coracana</name>
    <dbReference type="NCBI Taxonomy" id="191504"/>
    <lineage>
        <taxon>Eukaryota</taxon>
        <taxon>Viridiplantae</taxon>
        <taxon>Streptophyta</taxon>
        <taxon>Embryophyta</taxon>
        <taxon>Tracheophyta</taxon>
        <taxon>Spermatophyta</taxon>
        <taxon>Magnoliopsida</taxon>
        <taxon>Liliopsida</taxon>
        <taxon>Poales</taxon>
        <taxon>Poaceae</taxon>
        <taxon>PACMAD clade</taxon>
        <taxon>Chloridoideae</taxon>
        <taxon>Cynodonteae</taxon>
        <taxon>Eleusininae</taxon>
        <taxon>Eleusine</taxon>
    </lineage>
</organism>
<dbReference type="PANTHER" id="PTHR33223:SF8">
    <property type="entry name" value="OS04G0172440 PROTEIN"/>
    <property type="match status" value="1"/>
</dbReference>
<feature type="region of interest" description="Disordered" evidence="1">
    <location>
        <begin position="19"/>
        <end position="43"/>
    </location>
</feature>
<reference evidence="3" key="1">
    <citation type="journal article" date="2018" name="DNA Res.">
        <title>Multiple hybrid de novo genome assembly of finger millet, an orphan allotetraploid crop.</title>
        <authorList>
            <person name="Hatakeyama M."/>
            <person name="Aluri S."/>
            <person name="Balachadran M.T."/>
            <person name="Sivarajan S.R."/>
            <person name="Patrignani A."/>
            <person name="Gruter S."/>
            <person name="Poveda L."/>
            <person name="Shimizu-Inatsugi R."/>
            <person name="Baeten J."/>
            <person name="Francoijs K.J."/>
            <person name="Nataraja K.N."/>
            <person name="Reddy Y.A.N."/>
            <person name="Phadnis S."/>
            <person name="Ravikumar R.L."/>
            <person name="Schlapbach R."/>
            <person name="Sreeman S.M."/>
            <person name="Shimizu K.K."/>
        </authorList>
    </citation>
    <scope>NUCLEOTIDE SEQUENCE</scope>
</reference>
<gene>
    <name evidence="3" type="primary">gb20426</name>
    <name evidence="3" type="ORF">PR202_gb20426</name>
</gene>
<comment type="caution">
    <text evidence="3">The sequence shown here is derived from an EMBL/GenBank/DDBJ whole genome shotgun (WGS) entry which is preliminary data.</text>
</comment>
<dbReference type="InterPro" id="IPR005162">
    <property type="entry name" value="Retrotrans_gag_dom"/>
</dbReference>
<dbReference type="PANTHER" id="PTHR33223">
    <property type="entry name" value="CCHC-TYPE DOMAIN-CONTAINING PROTEIN"/>
    <property type="match status" value="1"/>
</dbReference>
<dbReference type="Pfam" id="PF03732">
    <property type="entry name" value="Retrotrans_gag"/>
    <property type="match status" value="1"/>
</dbReference>
<keyword evidence="4" id="KW-1185">Reference proteome</keyword>
<dbReference type="AlphaFoldDB" id="A0AAV5FAN2"/>
<evidence type="ECO:0000313" key="3">
    <source>
        <dbReference type="EMBL" id="GJN31962.1"/>
    </source>
</evidence>
<evidence type="ECO:0000259" key="2">
    <source>
        <dbReference type="Pfam" id="PF03732"/>
    </source>
</evidence>
<reference evidence="3" key="2">
    <citation type="submission" date="2021-12" db="EMBL/GenBank/DDBJ databases">
        <title>Resequencing data analysis of finger millet.</title>
        <authorList>
            <person name="Hatakeyama M."/>
            <person name="Aluri S."/>
            <person name="Balachadran M.T."/>
            <person name="Sivarajan S.R."/>
            <person name="Poveda L."/>
            <person name="Shimizu-Inatsugi R."/>
            <person name="Schlapbach R."/>
            <person name="Sreeman S.M."/>
            <person name="Shimizu K.K."/>
        </authorList>
    </citation>
    <scope>NUCLEOTIDE SEQUENCE</scope>
</reference>
<accession>A0AAV5FAN2</accession>
<protein>
    <recommendedName>
        <fullName evidence="2">Retrotransposon gag domain-containing protein</fullName>
    </recommendedName>
</protein>
<feature type="region of interest" description="Disordered" evidence="1">
    <location>
        <begin position="267"/>
        <end position="290"/>
    </location>
</feature>
<feature type="domain" description="Retrotransposon gag" evidence="2">
    <location>
        <begin position="138"/>
        <end position="226"/>
    </location>
</feature>